<proteinExistence type="inferred from homology"/>
<dbReference type="EMBL" id="BLXT01007055">
    <property type="protein sequence ID" value="GFO36405.1"/>
    <property type="molecule type" value="Genomic_DNA"/>
</dbReference>
<dbReference type="AlphaFoldDB" id="A0AAV4CX22"/>
<evidence type="ECO:0000256" key="8">
    <source>
        <dbReference type="ARBA" id="ARBA00023136"/>
    </source>
</evidence>
<comment type="subcellular location">
    <subcellularLocation>
        <location evidence="1">Membrane</location>
        <topology evidence="1">Multi-pass membrane protein</topology>
    </subcellularLocation>
</comment>
<keyword evidence="5" id="KW-1133">Transmembrane helix</keyword>
<keyword evidence="3 11" id="KW-0894">Sodium channel</keyword>
<keyword evidence="8" id="KW-0472">Membrane</keyword>
<keyword evidence="7 11" id="KW-0406">Ion transport</keyword>
<evidence type="ECO:0000256" key="3">
    <source>
        <dbReference type="ARBA" id="ARBA00022461"/>
    </source>
</evidence>
<evidence type="ECO:0000256" key="6">
    <source>
        <dbReference type="ARBA" id="ARBA00023053"/>
    </source>
</evidence>
<gene>
    <name evidence="12" type="ORF">PoB_006291000</name>
</gene>
<keyword evidence="9 11" id="KW-0739">Sodium transport</keyword>
<dbReference type="GO" id="GO:0016020">
    <property type="term" value="C:membrane"/>
    <property type="evidence" value="ECO:0007669"/>
    <property type="project" value="UniProtKB-SubCell"/>
</dbReference>
<organism evidence="12 13">
    <name type="scientific">Plakobranchus ocellatus</name>
    <dbReference type="NCBI Taxonomy" id="259542"/>
    <lineage>
        <taxon>Eukaryota</taxon>
        <taxon>Metazoa</taxon>
        <taxon>Spiralia</taxon>
        <taxon>Lophotrochozoa</taxon>
        <taxon>Mollusca</taxon>
        <taxon>Gastropoda</taxon>
        <taxon>Heterobranchia</taxon>
        <taxon>Euthyneura</taxon>
        <taxon>Panpulmonata</taxon>
        <taxon>Sacoglossa</taxon>
        <taxon>Placobranchoidea</taxon>
        <taxon>Plakobranchidae</taxon>
        <taxon>Plakobranchus</taxon>
    </lineage>
</organism>
<evidence type="ECO:0000256" key="9">
    <source>
        <dbReference type="ARBA" id="ARBA00023201"/>
    </source>
</evidence>
<name>A0AAV4CX22_9GAST</name>
<evidence type="ECO:0000256" key="4">
    <source>
        <dbReference type="ARBA" id="ARBA00022692"/>
    </source>
</evidence>
<evidence type="ECO:0000313" key="12">
    <source>
        <dbReference type="EMBL" id="GFO36405.1"/>
    </source>
</evidence>
<reference evidence="12 13" key="1">
    <citation type="journal article" date="2021" name="Elife">
        <title>Chloroplast acquisition without the gene transfer in kleptoplastic sea slugs, Plakobranchus ocellatus.</title>
        <authorList>
            <person name="Maeda T."/>
            <person name="Takahashi S."/>
            <person name="Yoshida T."/>
            <person name="Shimamura S."/>
            <person name="Takaki Y."/>
            <person name="Nagai Y."/>
            <person name="Toyoda A."/>
            <person name="Suzuki Y."/>
            <person name="Arimoto A."/>
            <person name="Ishii H."/>
            <person name="Satoh N."/>
            <person name="Nishiyama T."/>
            <person name="Hasebe M."/>
            <person name="Maruyama T."/>
            <person name="Minagawa J."/>
            <person name="Obokata J."/>
            <person name="Shigenobu S."/>
        </authorList>
    </citation>
    <scope>NUCLEOTIDE SEQUENCE [LARGE SCALE GENOMIC DNA]</scope>
</reference>
<evidence type="ECO:0000256" key="1">
    <source>
        <dbReference type="ARBA" id="ARBA00004141"/>
    </source>
</evidence>
<keyword evidence="13" id="KW-1185">Reference proteome</keyword>
<keyword evidence="2 11" id="KW-0813">Transport</keyword>
<accession>A0AAV4CX22</accession>
<sequence>MRMFGKQQQREMGHHLQDMLVKCKFGNEICTPGNFRYFYNLQHGNCYTFASSQDSNRSQWVLILYHVDISSVTPNFLKVDKVSKLCSTFRACGAALVLNNHRGLVSRLLHGLVEEFPHQVCHCGRGNPVLPPKDIAQGHGIPSRGADMSQSSVIQQNRQSRLFLFPAYVANSSDRPTASRLFRQKEHVPHSYRKIITALLLCIK</sequence>
<protein>
    <submittedName>
        <fullName evidence="12">Amiloride-sensitive sodium channel subunit beta</fullName>
    </submittedName>
</protein>
<dbReference type="GO" id="GO:0005272">
    <property type="term" value="F:sodium channel activity"/>
    <property type="evidence" value="ECO:0007669"/>
    <property type="project" value="UniProtKB-KW"/>
</dbReference>
<comment type="caution">
    <text evidence="12">The sequence shown here is derived from an EMBL/GenBank/DDBJ whole genome shotgun (WGS) entry which is preliminary data.</text>
</comment>
<evidence type="ECO:0000256" key="5">
    <source>
        <dbReference type="ARBA" id="ARBA00022989"/>
    </source>
</evidence>
<keyword evidence="10 11" id="KW-0407">Ion channel</keyword>
<comment type="similarity">
    <text evidence="11">Belongs to the amiloride-sensitive sodium channel (TC 1.A.6) family.</text>
</comment>
<keyword evidence="6" id="KW-0915">Sodium</keyword>
<dbReference type="Gene3D" id="2.60.470.10">
    <property type="entry name" value="Acid-sensing ion channels like domains"/>
    <property type="match status" value="1"/>
</dbReference>
<evidence type="ECO:0000256" key="11">
    <source>
        <dbReference type="RuleBase" id="RU000679"/>
    </source>
</evidence>
<evidence type="ECO:0000313" key="13">
    <source>
        <dbReference type="Proteomes" id="UP000735302"/>
    </source>
</evidence>
<dbReference type="InterPro" id="IPR001873">
    <property type="entry name" value="ENaC"/>
</dbReference>
<keyword evidence="4 11" id="KW-0812">Transmembrane</keyword>
<dbReference type="Pfam" id="PF00858">
    <property type="entry name" value="ASC"/>
    <property type="match status" value="1"/>
</dbReference>
<evidence type="ECO:0000256" key="7">
    <source>
        <dbReference type="ARBA" id="ARBA00023065"/>
    </source>
</evidence>
<evidence type="ECO:0000256" key="2">
    <source>
        <dbReference type="ARBA" id="ARBA00022448"/>
    </source>
</evidence>
<evidence type="ECO:0000256" key="10">
    <source>
        <dbReference type="ARBA" id="ARBA00023303"/>
    </source>
</evidence>
<dbReference type="Proteomes" id="UP000735302">
    <property type="component" value="Unassembled WGS sequence"/>
</dbReference>